<dbReference type="AlphaFoldDB" id="A0A850HEC5"/>
<dbReference type="OrthoDB" id="1912898at2"/>
<evidence type="ECO:0000256" key="1">
    <source>
        <dbReference type="SAM" id="MobiDB-lite"/>
    </source>
</evidence>
<dbReference type="Proteomes" id="UP000701680">
    <property type="component" value="Unassembled WGS sequence"/>
</dbReference>
<organism evidence="3 4">
    <name type="scientific">Dorea phocaeensis</name>
    <dbReference type="NCBI Taxonomy" id="2040291"/>
    <lineage>
        <taxon>Bacteria</taxon>
        <taxon>Bacillati</taxon>
        <taxon>Bacillota</taxon>
        <taxon>Clostridia</taxon>
        <taxon>Lachnospirales</taxon>
        <taxon>Lachnospiraceae</taxon>
        <taxon>Dorea</taxon>
    </lineage>
</organism>
<evidence type="ECO:0000313" key="3">
    <source>
        <dbReference type="EMBL" id="NVH57110.1"/>
    </source>
</evidence>
<feature type="compositionally biased region" description="Basic and acidic residues" evidence="1">
    <location>
        <begin position="47"/>
        <end position="60"/>
    </location>
</feature>
<reference evidence="4 5" key="1">
    <citation type="journal article" date="2020" name="Cell Host Microbe">
        <title>Functional and Genomic Variation between Human-Derived Isolates of Lachnospiraceae Reveals Inter- and Intra-Species Diversity.</title>
        <authorList>
            <person name="Sorbara M.T."/>
            <person name="Littmann E.R."/>
            <person name="Fontana E."/>
            <person name="Moody T.U."/>
            <person name="Kohout C.E."/>
            <person name="Gjonbalaj M."/>
            <person name="Eaton V."/>
            <person name="Seok R."/>
            <person name="Leiner I.M."/>
            <person name="Pamer E.G."/>
        </authorList>
    </citation>
    <scope>NUCLEOTIDE SEQUENCE [LARGE SCALE GENOMIC DNA]</scope>
    <source>
        <strain evidence="3 4">MSK.17.11</strain>
        <strain evidence="2 5">MSK.17.38</strain>
    </source>
</reference>
<evidence type="ECO:0000313" key="2">
    <source>
        <dbReference type="EMBL" id="NSK13759.1"/>
    </source>
</evidence>
<accession>A0A850HEC5</accession>
<dbReference type="EMBL" id="JAAIUO010000001">
    <property type="protein sequence ID" value="NSK13759.1"/>
    <property type="molecule type" value="Genomic_DNA"/>
</dbReference>
<reference evidence="3" key="2">
    <citation type="submission" date="2020-02" db="EMBL/GenBank/DDBJ databases">
        <authorList>
            <person name="Littmann E."/>
            <person name="Sorbara M."/>
        </authorList>
    </citation>
    <scope>NUCLEOTIDE SEQUENCE</scope>
    <source>
        <strain evidence="3">MSK.17.11</strain>
        <strain evidence="2">MSK.17.38</strain>
    </source>
</reference>
<evidence type="ECO:0000313" key="4">
    <source>
        <dbReference type="Proteomes" id="UP000528555"/>
    </source>
</evidence>
<evidence type="ECO:0000313" key="5">
    <source>
        <dbReference type="Proteomes" id="UP000701680"/>
    </source>
</evidence>
<dbReference type="RefSeq" id="WP_101694291.1">
    <property type="nucleotide sequence ID" value="NZ_JAAITX010000001.1"/>
</dbReference>
<protein>
    <recommendedName>
        <fullName evidence="6">Bypass of forespore C C-terminal domain-containing protein</fullName>
    </recommendedName>
</protein>
<dbReference type="EMBL" id="JAAITX010000001">
    <property type="protein sequence ID" value="NVH57110.1"/>
    <property type="molecule type" value="Genomic_DNA"/>
</dbReference>
<feature type="region of interest" description="Disordered" evidence="1">
    <location>
        <begin position="47"/>
        <end position="69"/>
    </location>
</feature>
<comment type="caution">
    <text evidence="3">The sequence shown here is derived from an EMBL/GenBank/DDBJ whole genome shotgun (WGS) entry which is preliminary data.</text>
</comment>
<gene>
    <name evidence="3" type="ORF">G5A66_00310</name>
    <name evidence="2" type="ORF">G5A75_02495</name>
</gene>
<sequence>MKNKYSIGFFVAAMAAVVALSGAYRFSYEKAKAKAAEELKIEIKAENEKKKELQTEETTGKRTQHGSISADGQALKEDCYYLMEVNGYVVVYLSDRKTPYEYTDILYDELPAILRQEIRNGKYLEGSEELFGFLENYSS</sequence>
<dbReference type="Proteomes" id="UP000528555">
    <property type="component" value="Unassembled WGS sequence"/>
</dbReference>
<proteinExistence type="predicted"/>
<keyword evidence="4" id="KW-1185">Reference proteome</keyword>
<name>A0A850HEC5_9FIRM</name>
<evidence type="ECO:0008006" key="6">
    <source>
        <dbReference type="Google" id="ProtNLM"/>
    </source>
</evidence>